<evidence type="ECO:0000313" key="1">
    <source>
        <dbReference type="EMBL" id="OEH76999.1"/>
    </source>
</evidence>
<dbReference type="GeneID" id="34624475"/>
<organism evidence="1 2">
    <name type="scientific">Cyclospora cayetanensis</name>
    <dbReference type="NCBI Taxonomy" id="88456"/>
    <lineage>
        <taxon>Eukaryota</taxon>
        <taxon>Sar</taxon>
        <taxon>Alveolata</taxon>
        <taxon>Apicomplexa</taxon>
        <taxon>Conoidasida</taxon>
        <taxon>Coccidia</taxon>
        <taxon>Eucoccidiorida</taxon>
        <taxon>Eimeriorina</taxon>
        <taxon>Eimeriidae</taxon>
        <taxon>Cyclospora</taxon>
    </lineage>
</organism>
<evidence type="ECO:0000313" key="2">
    <source>
        <dbReference type="Proteomes" id="UP000095192"/>
    </source>
</evidence>
<protein>
    <submittedName>
        <fullName evidence="1">Uncharacterized protein</fullName>
    </submittedName>
</protein>
<dbReference type="OrthoDB" id="346484at2759"/>
<dbReference type="Proteomes" id="UP000095192">
    <property type="component" value="Unassembled WGS sequence"/>
</dbReference>
<gene>
    <name evidence="1" type="ORF">cyc_08898</name>
</gene>
<accession>A0A1D3D0Q2</accession>
<proteinExistence type="predicted"/>
<dbReference type="EMBL" id="JROU02001248">
    <property type="protein sequence ID" value="OEH76999.1"/>
    <property type="molecule type" value="Genomic_DNA"/>
</dbReference>
<keyword evidence="2" id="KW-1185">Reference proteome</keyword>
<name>A0A1D3D0Q2_9EIME</name>
<sequence>MQTPGCSGLGAYYPHLPHVHSQGLYGNSSEPAQEQQDEPGVHICIRDSVRLLGEAVAVLEGVRLLGSQLLHWGGELNHVVQSFIPAALLLQMCRWIYSRTLGASRRRTLIRMRRAWQEASGVFPSVSSSRSSDDRLLGLCPTRSSKSSWLSTLRDLSALLAFTIVVAEMYLHFYVYRRLLGRLRFLTSKTRGLPAHPIEESSSGSASGESSNST</sequence>
<dbReference type="VEuPathDB" id="ToxoDB:LOC34624475"/>
<reference evidence="1 2" key="1">
    <citation type="journal article" date="2016" name="BMC Genomics">
        <title>Comparative genomics reveals Cyclospora cayetanensis possesses coccidia-like metabolism and invasion components but unique surface antigens.</title>
        <authorList>
            <person name="Liu S."/>
            <person name="Wang L."/>
            <person name="Zheng H."/>
            <person name="Xu Z."/>
            <person name="Roellig D.M."/>
            <person name="Li N."/>
            <person name="Frace M.A."/>
            <person name="Tang K."/>
            <person name="Arrowood M.J."/>
            <person name="Moss D.M."/>
            <person name="Zhang L."/>
            <person name="Feng Y."/>
            <person name="Xiao L."/>
        </authorList>
    </citation>
    <scope>NUCLEOTIDE SEQUENCE [LARGE SCALE GENOMIC DNA]</scope>
    <source>
        <strain evidence="1 2">CHN_HEN01</strain>
    </source>
</reference>
<dbReference type="AlphaFoldDB" id="A0A1D3D0Q2"/>
<dbReference type="VEuPathDB" id="ToxoDB:cyc_08898"/>
<comment type="caution">
    <text evidence="1">The sequence shown here is derived from an EMBL/GenBank/DDBJ whole genome shotgun (WGS) entry which is preliminary data.</text>
</comment>